<evidence type="ECO:0000259" key="3">
    <source>
        <dbReference type="PROSITE" id="PS50103"/>
    </source>
</evidence>
<dbReference type="InterPro" id="IPR000571">
    <property type="entry name" value="Znf_CCCH"/>
</dbReference>
<feature type="compositionally biased region" description="Low complexity" evidence="2">
    <location>
        <begin position="427"/>
        <end position="436"/>
    </location>
</feature>
<feature type="region of interest" description="Disordered" evidence="2">
    <location>
        <begin position="602"/>
        <end position="622"/>
    </location>
</feature>
<gene>
    <name evidence="4" type="ORF">SCF082_LOCUS30236</name>
</gene>
<keyword evidence="1" id="KW-0479">Metal-binding</keyword>
<organism evidence="4 5">
    <name type="scientific">Durusdinium trenchii</name>
    <dbReference type="NCBI Taxonomy" id="1381693"/>
    <lineage>
        <taxon>Eukaryota</taxon>
        <taxon>Sar</taxon>
        <taxon>Alveolata</taxon>
        <taxon>Dinophyceae</taxon>
        <taxon>Suessiales</taxon>
        <taxon>Symbiodiniaceae</taxon>
        <taxon>Durusdinium</taxon>
    </lineage>
</organism>
<feature type="compositionally biased region" description="Low complexity" evidence="2">
    <location>
        <begin position="258"/>
        <end position="268"/>
    </location>
</feature>
<feature type="zinc finger region" description="C3H1-type" evidence="1">
    <location>
        <begin position="818"/>
        <end position="845"/>
    </location>
</feature>
<reference evidence="4 5" key="1">
    <citation type="submission" date="2024-02" db="EMBL/GenBank/DDBJ databases">
        <authorList>
            <person name="Chen Y."/>
            <person name="Shah S."/>
            <person name="Dougan E. K."/>
            <person name="Thang M."/>
            <person name="Chan C."/>
        </authorList>
    </citation>
    <scope>NUCLEOTIDE SEQUENCE [LARGE SCALE GENOMIC DNA]</scope>
</reference>
<keyword evidence="1" id="KW-0863">Zinc-finger</keyword>
<dbReference type="EMBL" id="CAXAMM010024814">
    <property type="protein sequence ID" value="CAK9056042.1"/>
    <property type="molecule type" value="Genomic_DNA"/>
</dbReference>
<proteinExistence type="predicted"/>
<protein>
    <submittedName>
        <fullName evidence="4">C3H1-type domain-containing protein</fullName>
    </submittedName>
</protein>
<sequence length="865" mass="91128">MDPAVVDATASPADPGDLGMSALMVFEDPLVRLDARMPQTPQWAQLRQILDEQPAWVRNSICPALDQGFSRAFQNYARQIQFLNAFRTELQSVMESEDANQLCHLMRDIYPSKVHALQREADGIDESIKALRTAAEAGNIEGLQQQVVRAAAETLCIVSNKNDIMEEYLGKVVQDAMTLAASAQDALVKKLPEREAEMTTLNQQVEQLCSDWKRVLPGFAGLWPQREPAWRGGPGKRKDLPERELCGAGALDGDAKEAPPAAARAPGAKADEAAHEGQGLRVPAAADLAGEDQELLRTAGSKLWITAALAPLGQAERDTIRLSGPRDGGTAARQGGDEGGIAAPRFPMWRGAMHDQVESAAVIGGNVRGVGARKPLLRNDAALGAHSLAGDAHPRVLQDMCAAGESAAAGASCAVVAQAVQRLPTAGSAVTSTAGTRQRQRQAESAPEGAVHVVRRQCGPRLRGDGGEPDGGLGAGLPKPRTRLVSGGRIRLESVEKGMPRGAGGPPMAVEVRGRGGGSPQARGSGLLADREFTDASGSGIGVPLAQNREGVCPSGPICGGGRALGGDEAEPAELRWKEGDVAGDLPGGGVGAGFAKETLQGAPSGGIVGRSEGRGRSGGQGAQEMVDEGWILIPSPPVTSLQPPNGSDSDCLTQNTYLLVPVADAARLGSILAAGLHGAQMIRVSSGGPADRSMRQFCVGPLRVLRSGNWILEQASTIRSGDLVNTLHGLEAVESVGDIRESYEEVFSLDVRDGGEVYVCTPTWRDNGQWSWAGVAALESARKRTRSAPPHGRWTSPVEGLPLPSAGSWDCKAKRGERCTNICTKFMRDKCLEGSDCRFCHFPHPGEPKRLPRGPRDGRSSQSA</sequence>
<feature type="region of interest" description="Disordered" evidence="2">
    <location>
        <begin position="320"/>
        <end position="340"/>
    </location>
</feature>
<keyword evidence="5" id="KW-1185">Reference proteome</keyword>
<comment type="caution">
    <text evidence="4">The sequence shown here is derived from an EMBL/GenBank/DDBJ whole genome shotgun (WGS) entry which is preliminary data.</text>
</comment>
<evidence type="ECO:0000256" key="2">
    <source>
        <dbReference type="SAM" id="MobiDB-lite"/>
    </source>
</evidence>
<evidence type="ECO:0000313" key="5">
    <source>
        <dbReference type="Proteomes" id="UP001642464"/>
    </source>
</evidence>
<dbReference type="Proteomes" id="UP001642464">
    <property type="component" value="Unassembled WGS sequence"/>
</dbReference>
<evidence type="ECO:0000256" key="1">
    <source>
        <dbReference type="PROSITE-ProRule" id="PRU00723"/>
    </source>
</evidence>
<name>A0ABP0MZD3_9DINO</name>
<keyword evidence="1" id="KW-0862">Zinc</keyword>
<evidence type="ECO:0000313" key="4">
    <source>
        <dbReference type="EMBL" id="CAK9056042.1"/>
    </source>
</evidence>
<dbReference type="PROSITE" id="PS50103">
    <property type="entry name" value="ZF_C3H1"/>
    <property type="match status" value="1"/>
</dbReference>
<feature type="region of interest" description="Disordered" evidence="2">
    <location>
        <begin position="250"/>
        <end position="278"/>
    </location>
</feature>
<feature type="region of interest" description="Disordered" evidence="2">
    <location>
        <begin position="427"/>
        <end position="482"/>
    </location>
</feature>
<accession>A0ABP0MZD3</accession>
<feature type="domain" description="C3H1-type" evidence="3">
    <location>
        <begin position="818"/>
        <end position="845"/>
    </location>
</feature>